<organism evidence="9 10">
    <name type="scientific">Glycomyces rhizosphaerae</name>
    <dbReference type="NCBI Taxonomy" id="2054422"/>
    <lineage>
        <taxon>Bacteria</taxon>
        <taxon>Bacillati</taxon>
        <taxon>Actinomycetota</taxon>
        <taxon>Actinomycetes</taxon>
        <taxon>Glycomycetales</taxon>
        <taxon>Glycomycetaceae</taxon>
        <taxon>Glycomyces</taxon>
    </lineage>
</organism>
<dbReference type="InterPro" id="IPR003445">
    <property type="entry name" value="Cat_transpt"/>
</dbReference>
<reference evidence="10" key="1">
    <citation type="journal article" date="2019" name="Int. J. Syst. Evol. Microbiol.">
        <title>The Global Catalogue of Microorganisms (GCM) 10K type strain sequencing project: providing services to taxonomists for standard genome sequencing and annotation.</title>
        <authorList>
            <consortium name="The Broad Institute Genomics Platform"/>
            <consortium name="The Broad Institute Genome Sequencing Center for Infectious Disease"/>
            <person name="Wu L."/>
            <person name="Ma J."/>
        </authorList>
    </citation>
    <scope>NUCLEOTIDE SEQUENCE [LARGE SCALE GENOMIC DNA]</scope>
    <source>
        <strain evidence="10">CGMCC 4.7396</strain>
    </source>
</reference>
<feature type="transmembrane region" description="Helical" evidence="8">
    <location>
        <begin position="44"/>
        <end position="66"/>
    </location>
</feature>
<dbReference type="EMBL" id="JBHRWO010000008">
    <property type="protein sequence ID" value="MFC3492614.1"/>
    <property type="molecule type" value="Genomic_DNA"/>
</dbReference>
<feature type="transmembrane region" description="Helical" evidence="8">
    <location>
        <begin position="416"/>
        <end position="438"/>
    </location>
</feature>
<feature type="transmembrane region" description="Helical" evidence="8">
    <location>
        <begin position="72"/>
        <end position="97"/>
    </location>
</feature>
<feature type="transmembrane region" description="Helical" evidence="8">
    <location>
        <begin position="12"/>
        <end position="32"/>
    </location>
</feature>
<dbReference type="RefSeq" id="WP_387973526.1">
    <property type="nucleotide sequence ID" value="NZ_JBHRWO010000008.1"/>
</dbReference>
<feature type="transmembrane region" description="Helical" evidence="8">
    <location>
        <begin position="360"/>
        <end position="380"/>
    </location>
</feature>
<name>A0ABV7PYK7_9ACTN</name>
<feature type="transmembrane region" description="Helical" evidence="8">
    <location>
        <begin position="123"/>
        <end position="144"/>
    </location>
</feature>
<evidence type="ECO:0000256" key="3">
    <source>
        <dbReference type="ARBA" id="ARBA00022475"/>
    </source>
</evidence>
<protein>
    <submittedName>
        <fullName evidence="9">TrkH family potassium uptake protein</fullName>
    </submittedName>
</protein>
<evidence type="ECO:0000256" key="8">
    <source>
        <dbReference type="SAM" id="Phobius"/>
    </source>
</evidence>
<gene>
    <name evidence="9" type="ORF">ACFO8M_08965</name>
</gene>
<dbReference type="PANTHER" id="PTHR32024:SF1">
    <property type="entry name" value="KTR SYSTEM POTASSIUM UPTAKE PROTEIN B"/>
    <property type="match status" value="1"/>
</dbReference>
<proteinExistence type="predicted"/>
<evidence type="ECO:0000256" key="4">
    <source>
        <dbReference type="ARBA" id="ARBA00022692"/>
    </source>
</evidence>
<keyword evidence="3" id="KW-1003">Cell membrane</keyword>
<feature type="transmembrane region" description="Helical" evidence="8">
    <location>
        <begin position="189"/>
        <end position="212"/>
    </location>
</feature>
<feature type="transmembrane region" description="Helical" evidence="8">
    <location>
        <begin position="233"/>
        <end position="258"/>
    </location>
</feature>
<keyword evidence="4 8" id="KW-0812">Transmembrane</keyword>
<feature type="transmembrane region" description="Helical" evidence="8">
    <location>
        <begin position="319"/>
        <end position="339"/>
    </location>
</feature>
<sequence>MRRALRHPARVVPLAFLGVILVGAGLLTLPVATESGQAATPLTALFTSVSAVCVTGLVVVDTATYWSGFGEVVIAGLIQVGGFGIIMAGSLLGILVLGRMRLRGRLLAVSENSAMRLGDVGTVVRWVAVLTLAVEAAVAVTLYLRFHHYYGYGNGEAVWHGVFHAVSAFNNAGFGLEADSLMQFVTDPIITLPMCLAIILGGIGFPVLVEVVRKARVPAALRENGRRRPRTGWSLHTQIAVVTTGFLLLAGFAAYALLEWRNPATLGPLRTGDKLLAAFVAGVQPRTSGFNNLSVGDLRPETWLVTDALMFIGGGPAGTAGGIKVTTFAILAVVIWSEVRGEPDVAVAGRRIPSETQRQALTVALLGVAAVALGTAFIMLDTAFSLDRVLFEAVSAFGTVGLSTGITPELPATSQLVLIVLMFVGRVGTVSVAASLALRTRQRRYSFPTERPLVS</sequence>
<evidence type="ECO:0000256" key="1">
    <source>
        <dbReference type="ARBA" id="ARBA00004651"/>
    </source>
</evidence>
<comment type="caution">
    <text evidence="9">The sequence shown here is derived from an EMBL/GenBank/DDBJ whole genome shotgun (WGS) entry which is preliminary data.</text>
</comment>
<evidence type="ECO:0000313" key="9">
    <source>
        <dbReference type="EMBL" id="MFC3492614.1"/>
    </source>
</evidence>
<evidence type="ECO:0000256" key="5">
    <source>
        <dbReference type="ARBA" id="ARBA00022989"/>
    </source>
</evidence>
<evidence type="ECO:0000256" key="6">
    <source>
        <dbReference type="ARBA" id="ARBA00023065"/>
    </source>
</evidence>
<evidence type="ECO:0000313" key="10">
    <source>
        <dbReference type="Proteomes" id="UP001595712"/>
    </source>
</evidence>
<dbReference type="Pfam" id="PF02386">
    <property type="entry name" value="TrkH"/>
    <property type="match status" value="1"/>
</dbReference>
<keyword evidence="10" id="KW-1185">Reference proteome</keyword>
<keyword evidence="7 8" id="KW-0472">Membrane</keyword>
<comment type="subcellular location">
    <subcellularLocation>
        <location evidence="1">Cell membrane</location>
        <topology evidence="1">Multi-pass membrane protein</topology>
    </subcellularLocation>
</comment>
<keyword evidence="6" id="KW-0406">Ion transport</keyword>
<dbReference type="Proteomes" id="UP001595712">
    <property type="component" value="Unassembled WGS sequence"/>
</dbReference>
<evidence type="ECO:0000256" key="2">
    <source>
        <dbReference type="ARBA" id="ARBA00022448"/>
    </source>
</evidence>
<dbReference type="PANTHER" id="PTHR32024">
    <property type="entry name" value="TRK SYSTEM POTASSIUM UPTAKE PROTEIN TRKG-RELATED"/>
    <property type="match status" value="1"/>
</dbReference>
<accession>A0ABV7PYK7</accession>
<keyword evidence="5 8" id="KW-1133">Transmembrane helix</keyword>
<keyword evidence="2" id="KW-0813">Transport</keyword>
<evidence type="ECO:0000256" key="7">
    <source>
        <dbReference type="ARBA" id="ARBA00023136"/>
    </source>
</evidence>